<evidence type="ECO:0000313" key="1">
    <source>
        <dbReference type="EMBL" id="OMO87793.1"/>
    </source>
</evidence>
<accession>A0A1R3IZ03</accession>
<name>A0A1R3IZ03_9ROSI</name>
<organism evidence="1 2">
    <name type="scientific">Corchorus olitorius</name>
    <dbReference type="NCBI Taxonomy" id="93759"/>
    <lineage>
        <taxon>Eukaryota</taxon>
        <taxon>Viridiplantae</taxon>
        <taxon>Streptophyta</taxon>
        <taxon>Embryophyta</taxon>
        <taxon>Tracheophyta</taxon>
        <taxon>Spermatophyta</taxon>
        <taxon>Magnoliopsida</taxon>
        <taxon>eudicotyledons</taxon>
        <taxon>Gunneridae</taxon>
        <taxon>Pentapetalae</taxon>
        <taxon>rosids</taxon>
        <taxon>malvids</taxon>
        <taxon>Malvales</taxon>
        <taxon>Malvaceae</taxon>
        <taxon>Grewioideae</taxon>
        <taxon>Apeibeae</taxon>
        <taxon>Corchorus</taxon>
    </lineage>
</organism>
<protein>
    <submittedName>
        <fullName evidence="1">Uncharacterized protein</fullName>
    </submittedName>
</protein>
<proteinExistence type="predicted"/>
<comment type="caution">
    <text evidence="1">The sequence shown here is derived from an EMBL/GenBank/DDBJ whole genome shotgun (WGS) entry which is preliminary data.</text>
</comment>
<gene>
    <name evidence="1" type="ORF">COLO4_20569</name>
</gene>
<reference evidence="2" key="1">
    <citation type="submission" date="2013-09" db="EMBL/GenBank/DDBJ databases">
        <title>Corchorus olitorius genome sequencing.</title>
        <authorList>
            <person name="Alam M."/>
            <person name="Haque M.S."/>
            <person name="Islam M.S."/>
            <person name="Emdad E.M."/>
            <person name="Islam M.M."/>
            <person name="Ahmed B."/>
            <person name="Halim A."/>
            <person name="Hossen Q.M.M."/>
            <person name="Hossain M.Z."/>
            <person name="Ahmed R."/>
            <person name="Khan M.M."/>
            <person name="Islam R."/>
            <person name="Rashid M.M."/>
            <person name="Khan S.A."/>
            <person name="Rahman M.S."/>
            <person name="Alam M."/>
            <person name="Yahiya A.S."/>
            <person name="Khan M.S."/>
            <person name="Azam M.S."/>
            <person name="Haque T."/>
            <person name="Lashkar M.Z.H."/>
            <person name="Akhand A.I."/>
            <person name="Morshed G."/>
            <person name="Roy S."/>
            <person name="Uddin K.S."/>
            <person name="Rabeya T."/>
            <person name="Hossain A.S."/>
            <person name="Chowdhury A."/>
            <person name="Snigdha A.R."/>
            <person name="Mortoza M.S."/>
            <person name="Matin S.A."/>
            <person name="Hoque S.M.E."/>
            <person name="Islam M.K."/>
            <person name="Roy D.K."/>
            <person name="Haider R."/>
            <person name="Moosa M.M."/>
            <person name="Elias S.M."/>
            <person name="Hasan A.M."/>
            <person name="Jahan S."/>
            <person name="Shafiuddin M."/>
            <person name="Mahmood N."/>
            <person name="Shommy N.S."/>
        </authorList>
    </citation>
    <scope>NUCLEOTIDE SEQUENCE [LARGE SCALE GENOMIC DNA]</scope>
    <source>
        <strain evidence="2">cv. O-4</strain>
    </source>
</reference>
<sequence>MAMQNQEVAGNAKPNRFQSKEIPEVFSLYPHIAKEDMTWIDHSIVATLKSFIDHRSVQDTCDREGITYYVRPMGGCLVLLTFEDKEYTHEDIARILISAKRSVNIPARLAISHNKNCFEIPITVEAARDFIGFIFDKRISNVGISQVGERCSISSDSSIPPFIDEEEHCMFDPVRDVVSPNLDLELIDGATHVFESSFVNYKDGGEVGLDVSPSKMKMVARFGWPLRVT</sequence>
<dbReference type="EMBL" id="AWUE01017249">
    <property type="protein sequence ID" value="OMO87793.1"/>
    <property type="molecule type" value="Genomic_DNA"/>
</dbReference>
<evidence type="ECO:0000313" key="2">
    <source>
        <dbReference type="Proteomes" id="UP000187203"/>
    </source>
</evidence>
<dbReference type="Proteomes" id="UP000187203">
    <property type="component" value="Unassembled WGS sequence"/>
</dbReference>
<keyword evidence="2" id="KW-1185">Reference proteome</keyword>
<dbReference type="AlphaFoldDB" id="A0A1R3IZ03"/>